<keyword evidence="5" id="KW-0378">Hydrolase</keyword>
<evidence type="ECO:0000256" key="2">
    <source>
        <dbReference type="ARBA" id="ARBA00022438"/>
    </source>
</evidence>
<evidence type="ECO:0000256" key="8">
    <source>
        <dbReference type="PIRSR" id="PIRSR001123-2"/>
    </source>
</evidence>
<comment type="cofactor">
    <cofactor evidence="8">
        <name>a divalent metal cation</name>
        <dbReference type="ChEBI" id="CHEBI:60240"/>
    </cofactor>
    <text evidence="8">Binds 2 divalent metal cations per subunit.</text>
</comment>
<dbReference type="AlphaFoldDB" id="A0A916JMZ5"/>
<dbReference type="Gene3D" id="3.40.630.10">
    <property type="entry name" value="Zn peptidases"/>
    <property type="match status" value="1"/>
</dbReference>
<dbReference type="RefSeq" id="WP_258542095.1">
    <property type="nucleotide sequence ID" value="NZ_OU015584.1"/>
</dbReference>
<dbReference type="GO" id="GO:0046872">
    <property type="term" value="F:metal ion binding"/>
    <property type="evidence" value="ECO:0007669"/>
    <property type="project" value="UniProtKB-UniRule"/>
</dbReference>
<dbReference type="PIRSF" id="PIRSF001123">
    <property type="entry name" value="PepA_GA"/>
    <property type="match status" value="1"/>
</dbReference>
<evidence type="ECO:0000256" key="6">
    <source>
        <dbReference type="PIRNR" id="PIRNR001123"/>
    </source>
</evidence>
<dbReference type="SUPFAM" id="SSF53187">
    <property type="entry name" value="Zn-dependent exopeptidases"/>
    <property type="match status" value="1"/>
</dbReference>
<dbReference type="EMBL" id="OU015584">
    <property type="protein sequence ID" value="CAG5082368.1"/>
    <property type="molecule type" value="Genomic_DNA"/>
</dbReference>
<dbReference type="KEGG" id="ptan:CRYO30217_01893"/>
<dbReference type="GO" id="GO:0004177">
    <property type="term" value="F:aminopeptidase activity"/>
    <property type="evidence" value="ECO:0007669"/>
    <property type="project" value="UniProtKB-UniRule"/>
</dbReference>
<dbReference type="Pfam" id="PF05343">
    <property type="entry name" value="Peptidase_M42"/>
    <property type="match status" value="1"/>
</dbReference>
<dbReference type="Proteomes" id="UP000683507">
    <property type="component" value="Chromosome"/>
</dbReference>
<keyword evidence="10" id="KW-1185">Reference proteome</keyword>
<gene>
    <name evidence="9" type="ORF">CRYO30217_01893</name>
</gene>
<dbReference type="PANTHER" id="PTHR32481">
    <property type="entry name" value="AMINOPEPTIDASE"/>
    <property type="match status" value="1"/>
</dbReference>
<evidence type="ECO:0000256" key="4">
    <source>
        <dbReference type="ARBA" id="ARBA00022723"/>
    </source>
</evidence>
<feature type="binding site" evidence="8">
    <location>
        <position position="154"/>
    </location>
    <ligand>
        <name>Zn(2+)</name>
        <dbReference type="ChEBI" id="CHEBI:29105"/>
        <label>1</label>
    </ligand>
</feature>
<evidence type="ECO:0000256" key="5">
    <source>
        <dbReference type="ARBA" id="ARBA00022801"/>
    </source>
</evidence>
<keyword evidence="4 8" id="KW-0479">Metal-binding</keyword>
<dbReference type="PANTHER" id="PTHR32481:SF7">
    <property type="entry name" value="AMINOPEPTIDASE YHFE-RELATED"/>
    <property type="match status" value="1"/>
</dbReference>
<keyword evidence="2" id="KW-0031">Aminopeptidase</keyword>
<reference evidence="9" key="1">
    <citation type="submission" date="2021-04" db="EMBL/GenBank/DDBJ databases">
        <authorList>
            <person name="Rodrigo-Torres L."/>
            <person name="Arahal R. D."/>
            <person name="Lucena T."/>
        </authorList>
    </citation>
    <scope>NUCLEOTIDE SEQUENCE</scope>
    <source>
        <strain evidence="9">AS29M-1</strain>
    </source>
</reference>
<evidence type="ECO:0008006" key="11">
    <source>
        <dbReference type="Google" id="ProtNLM"/>
    </source>
</evidence>
<dbReference type="InterPro" id="IPR008007">
    <property type="entry name" value="Peptidase_M42"/>
</dbReference>
<evidence type="ECO:0000256" key="7">
    <source>
        <dbReference type="PIRSR" id="PIRSR001123-1"/>
    </source>
</evidence>
<comment type="similarity">
    <text evidence="1 6">Belongs to the peptidase M42 family.</text>
</comment>
<feature type="binding site" evidence="8">
    <location>
        <position position="207"/>
    </location>
    <ligand>
        <name>Zn(2+)</name>
        <dbReference type="ChEBI" id="CHEBI:29105"/>
        <label>1</label>
    </ligand>
</feature>
<dbReference type="Gene3D" id="2.40.30.40">
    <property type="entry name" value="Peptidase M42, domain 2"/>
    <property type="match status" value="1"/>
</dbReference>
<dbReference type="InterPro" id="IPR051464">
    <property type="entry name" value="Peptidase_M42_aminopept"/>
</dbReference>
<evidence type="ECO:0000256" key="1">
    <source>
        <dbReference type="ARBA" id="ARBA00006272"/>
    </source>
</evidence>
<proteinExistence type="inferred from homology"/>
<sequence length="310" mass="35053">MKDFSLLKEMVGIHAPSGNEGAMTKFLLDYIEKNKKNWKVQPEIFSGDGFQDCIILKFGNPRTAIFAHTDSIGFTVKYGKELIKVGGPVTEDGFKLCGTDSKGYFETELVVLENEDEPTKYEYLLDREIDRGTDLSFLPNWREDERFIQSCYMDNRLGVWTALQVAETLENGVICFSTYEEHRGGSVGFLGKYIYENWSVKQALISDITWVTEGILHDKGVAISIRDSGIPRKSYVDRIRSLAKESGIAYQLEVESAGGSDGNQLQASPYPFDWCFIGAPEDHVHTPNEKVHKNDIAAMVDLYVYLMKHL</sequence>
<protein>
    <recommendedName>
        <fullName evidence="11">M20/M25/M40 family metallo-hydrolase</fullName>
    </recommendedName>
</protein>
<evidence type="ECO:0000256" key="3">
    <source>
        <dbReference type="ARBA" id="ARBA00022670"/>
    </source>
</evidence>
<evidence type="ECO:0000313" key="9">
    <source>
        <dbReference type="EMBL" id="CAG5082368.1"/>
    </source>
</evidence>
<name>A0A916JMZ5_9FLAO</name>
<feature type="active site" description="Proton acceptor" evidence="7">
    <location>
        <position position="181"/>
    </location>
</feature>
<accession>A0A916JMZ5</accession>
<keyword evidence="3" id="KW-0645">Protease</keyword>
<dbReference type="InterPro" id="IPR023367">
    <property type="entry name" value="Peptidase_M42_dom2"/>
</dbReference>
<evidence type="ECO:0000313" key="10">
    <source>
        <dbReference type="Proteomes" id="UP000683507"/>
    </source>
</evidence>
<feature type="binding site" evidence="8">
    <location>
        <position position="68"/>
    </location>
    <ligand>
        <name>Zn(2+)</name>
        <dbReference type="ChEBI" id="CHEBI:29105"/>
        <label>1</label>
    </ligand>
</feature>
<organism evidence="9 10">
    <name type="scientific">Parvicella tangerina</name>
    <dbReference type="NCBI Taxonomy" id="2829795"/>
    <lineage>
        <taxon>Bacteria</taxon>
        <taxon>Pseudomonadati</taxon>
        <taxon>Bacteroidota</taxon>
        <taxon>Flavobacteriia</taxon>
        <taxon>Flavobacteriales</taxon>
        <taxon>Parvicellaceae</taxon>
        <taxon>Parvicella</taxon>
    </lineage>
</organism>
<dbReference type="GO" id="GO:0006508">
    <property type="term" value="P:proteolysis"/>
    <property type="evidence" value="ECO:0007669"/>
    <property type="project" value="UniProtKB-KW"/>
</dbReference>
<feature type="binding site" evidence="8">
    <location>
        <position position="285"/>
    </location>
    <ligand>
        <name>Zn(2+)</name>
        <dbReference type="ChEBI" id="CHEBI:29105"/>
        <label>2</label>
    </ligand>
</feature>
<feature type="binding site" evidence="8">
    <location>
        <position position="154"/>
    </location>
    <ligand>
        <name>Zn(2+)</name>
        <dbReference type="ChEBI" id="CHEBI:29105"/>
        <label>2</label>
    </ligand>
</feature>